<reference evidence="2" key="2">
    <citation type="journal article" date="2021" name="Genome Biol. Evol.">
        <title>Developing a high-quality reference genome for a parasitic bivalve with doubly uniparental inheritance (Bivalvia: Unionida).</title>
        <authorList>
            <person name="Smith C.H."/>
        </authorList>
    </citation>
    <scope>NUCLEOTIDE SEQUENCE</scope>
    <source>
        <strain evidence="2">CHS0354</strain>
        <tissue evidence="2">Mantle</tissue>
    </source>
</reference>
<reference evidence="2" key="1">
    <citation type="journal article" date="2021" name="Genome Biol. Evol.">
        <title>A High-Quality Reference Genome for a Parasitic Bivalve with Doubly Uniparental Inheritance (Bivalvia: Unionida).</title>
        <authorList>
            <person name="Smith C.H."/>
        </authorList>
    </citation>
    <scope>NUCLEOTIDE SEQUENCE</scope>
    <source>
        <strain evidence="2">CHS0354</strain>
    </source>
</reference>
<organism evidence="2 3">
    <name type="scientific">Potamilus streckersoni</name>
    <dbReference type="NCBI Taxonomy" id="2493646"/>
    <lineage>
        <taxon>Eukaryota</taxon>
        <taxon>Metazoa</taxon>
        <taxon>Spiralia</taxon>
        <taxon>Lophotrochozoa</taxon>
        <taxon>Mollusca</taxon>
        <taxon>Bivalvia</taxon>
        <taxon>Autobranchia</taxon>
        <taxon>Heteroconchia</taxon>
        <taxon>Palaeoheterodonta</taxon>
        <taxon>Unionida</taxon>
        <taxon>Unionoidea</taxon>
        <taxon>Unionidae</taxon>
        <taxon>Ambleminae</taxon>
        <taxon>Lampsilini</taxon>
        <taxon>Potamilus</taxon>
    </lineage>
</organism>
<dbReference type="AlphaFoldDB" id="A0AAE0S079"/>
<accession>A0AAE0S079</accession>
<evidence type="ECO:0000256" key="1">
    <source>
        <dbReference type="SAM" id="MobiDB-lite"/>
    </source>
</evidence>
<sequence length="107" mass="11898">MADRSRRRVTDEESGDEKVEVAENSPIKERSSECESEGEHVEVAKFDIKTKSVSSSTQVAVSSDKPYAHMKVENILKFLISPTNKLYVLFLDNAVKMYGGVLGGQMN</sequence>
<gene>
    <name evidence="2" type="ORF">CHS0354_012493</name>
</gene>
<comment type="caution">
    <text evidence="2">The sequence shown here is derived from an EMBL/GenBank/DDBJ whole genome shotgun (WGS) entry which is preliminary data.</text>
</comment>
<reference evidence="2" key="3">
    <citation type="submission" date="2023-05" db="EMBL/GenBank/DDBJ databases">
        <authorList>
            <person name="Smith C.H."/>
        </authorList>
    </citation>
    <scope>NUCLEOTIDE SEQUENCE</scope>
    <source>
        <strain evidence="2">CHS0354</strain>
        <tissue evidence="2">Mantle</tissue>
    </source>
</reference>
<feature type="region of interest" description="Disordered" evidence="1">
    <location>
        <begin position="1"/>
        <end position="38"/>
    </location>
</feature>
<evidence type="ECO:0000313" key="2">
    <source>
        <dbReference type="EMBL" id="KAK3582881.1"/>
    </source>
</evidence>
<dbReference type="Proteomes" id="UP001195483">
    <property type="component" value="Unassembled WGS sequence"/>
</dbReference>
<name>A0AAE0S079_9BIVA</name>
<protein>
    <submittedName>
        <fullName evidence="2">Uncharacterized protein</fullName>
    </submittedName>
</protein>
<keyword evidence="3" id="KW-1185">Reference proteome</keyword>
<dbReference type="EMBL" id="JAEAOA010000760">
    <property type="protein sequence ID" value="KAK3582881.1"/>
    <property type="molecule type" value="Genomic_DNA"/>
</dbReference>
<proteinExistence type="predicted"/>
<evidence type="ECO:0000313" key="3">
    <source>
        <dbReference type="Proteomes" id="UP001195483"/>
    </source>
</evidence>